<organism evidence="1 2">
    <name type="scientific">Microbacterium phage Schubert</name>
    <dbReference type="NCBI Taxonomy" id="2500787"/>
    <lineage>
        <taxon>Viruses</taxon>
        <taxon>Duplodnaviria</taxon>
        <taxon>Heunggongvirae</taxon>
        <taxon>Uroviricota</taxon>
        <taxon>Caudoviricetes</taxon>
        <taxon>Schubertvirus</taxon>
        <taxon>Schubertvirus schubert</taxon>
    </lineage>
</organism>
<dbReference type="RefSeq" id="YP_009818883.1">
    <property type="nucleotide sequence ID" value="NC_048144.1"/>
</dbReference>
<sequence>MDFIEKVTIREALMAYAVCGHDVDETNIISHHRALVSRVQEALPHRDIDEYLEQDIVDDLISLIFS</sequence>
<dbReference type="KEGG" id="vg:55010231"/>
<accession>A0A3Q9RAT7</accession>
<reference evidence="1 2" key="1">
    <citation type="submission" date="2018-12" db="EMBL/GenBank/DDBJ databases">
        <authorList>
            <person name="Lauer M.J."/>
            <person name="Adewumi O.M."/>
            <person name="Alachi P."/>
            <person name="Anderson S.J."/>
            <person name="Bakarey A.S."/>
            <person name="Beyer A.R."/>
            <person name="Biederman W.H."/>
            <person name="Bollivar D.W."/>
            <person name="Butela K.A."/>
            <person name="Byrum C.A."/>
            <person name="Caughron J.E."/>
            <person name="Coleman S.T."/>
            <person name="Collins D.P."/>
            <person name="Cresawn S.G."/>
            <person name="Dougan K.E."/>
            <person name="Duffy I."/>
            <person name="Eivazova E.R."/>
            <person name="Engstrom E.M."/>
            <person name="Fallest-Strobl P.C."/>
            <person name="Godde J.S."/>
            <person name="Gogarten J.P."/>
            <person name="Hammer B.W."/>
            <person name="Heller D.M."/>
            <person name="Lee J.S."/>
            <person name="Leonard J.E."/>
            <person name="Long J.A."/>
            <person name="Mastrapaolo M.D."/>
            <person name="Mathur V."/>
            <person name="Mesich B.L."/>
            <person name="Mitchell J.C."/>
            <person name="Moore R."/>
            <person name="Pandey S."/>
            <person name="Pollack M.J."/>
            <person name="Popolizio T.R."/>
            <person name="Porter M.L."/>
            <person name="Reid N.M."/>
            <person name="Salvitti L.R."/>
            <person name="Sayre B.L."/>
            <person name="Schrock T.A."/>
            <person name="Sconiers W.B."/>
            <person name="Sheehy R."/>
            <person name="Shows K.H."/>
            <person name="Sprangers S.A."/>
            <person name="Sprenkle A.B."/>
            <person name="Swerdlow S.J."/>
            <person name="Theoret J.R."/>
            <person name="Thompson K.M."/>
            <person name="Tibbetts T.J."/>
            <person name="Tigges M."/>
            <person name="Van A.R."/>
            <person name="Washington J.M."/>
            <person name="Windsor E.J."/>
            <person name="Wingfield D.L."/>
            <person name="Yoon E.J."/>
            <person name="Garlena R.A."/>
            <person name="Russell D.A."/>
            <person name="Pope W.H."/>
            <person name="Jacobs-Sera D."/>
            <person name="Hatfull G.F."/>
        </authorList>
    </citation>
    <scope>NUCLEOTIDE SEQUENCE [LARGE SCALE GENOMIC DNA]</scope>
</reference>
<proteinExistence type="predicted"/>
<dbReference type="Proteomes" id="UP000287712">
    <property type="component" value="Segment"/>
</dbReference>
<name>A0A3Q9RAT7_9CAUD</name>
<keyword evidence="2" id="KW-1185">Reference proteome</keyword>
<dbReference type="EMBL" id="MK308637">
    <property type="protein sequence ID" value="AZV01758.1"/>
    <property type="molecule type" value="Genomic_DNA"/>
</dbReference>
<gene>
    <name evidence="1" type="primary">52</name>
    <name evidence="1" type="ORF">SEA_SCHUBERT_52</name>
</gene>
<evidence type="ECO:0000313" key="1">
    <source>
        <dbReference type="EMBL" id="AZV01758.1"/>
    </source>
</evidence>
<evidence type="ECO:0000313" key="2">
    <source>
        <dbReference type="Proteomes" id="UP000287712"/>
    </source>
</evidence>
<protein>
    <submittedName>
        <fullName evidence="1">Uncharacterized protein</fullName>
    </submittedName>
</protein>
<dbReference type="GeneID" id="55010231"/>